<dbReference type="Pfam" id="PF00619">
    <property type="entry name" value="CARD"/>
    <property type="match status" value="1"/>
</dbReference>
<evidence type="ECO:0000313" key="2">
    <source>
        <dbReference type="EMBL" id="KAF3688705.1"/>
    </source>
</evidence>
<accession>A0A6G1PEL4</accession>
<gene>
    <name evidence="2" type="ORF">EXN66_Car004377</name>
</gene>
<dbReference type="CDD" id="cd01671">
    <property type="entry name" value="CARD"/>
    <property type="match status" value="1"/>
</dbReference>
<dbReference type="PROSITE" id="PS50209">
    <property type="entry name" value="CARD"/>
    <property type="match status" value="1"/>
</dbReference>
<dbReference type="InterPro" id="IPR011029">
    <property type="entry name" value="DEATH-like_dom_sf"/>
</dbReference>
<protein>
    <recommendedName>
        <fullName evidence="1">CARD domain-containing protein</fullName>
    </recommendedName>
</protein>
<feature type="domain" description="CARD" evidence="1">
    <location>
        <begin position="236"/>
        <end position="313"/>
    </location>
</feature>
<dbReference type="InterPro" id="IPR001315">
    <property type="entry name" value="CARD"/>
</dbReference>
<reference evidence="2 3" key="1">
    <citation type="submission" date="2019-02" db="EMBL/GenBank/DDBJ databases">
        <title>Opniocepnalus argus genome.</title>
        <authorList>
            <person name="Zhou C."/>
            <person name="Xiao S."/>
        </authorList>
    </citation>
    <scope>NUCLEOTIDE SEQUENCE [LARGE SCALE GENOMIC DNA]</scope>
    <source>
        <strain evidence="2">OARG1902GOOAL</strain>
        <tissue evidence="2">Muscle</tissue>
    </source>
</reference>
<dbReference type="GO" id="GO:0042981">
    <property type="term" value="P:regulation of apoptotic process"/>
    <property type="evidence" value="ECO:0007669"/>
    <property type="project" value="InterPro"/>
</dbReference>
<proteinExistence type="predicted"/>
<dbReference type="SUPFAM" id="SSF47986">
    <property type="entry name" value="DEATH domain"/>
    <property type="match status" value="1"/>
</dbReference>
<dbReference type="Gene3D" id="1.10.533.10">
    <property type="entry name" value="Death Domain, Fas"/>
    <property type="match status" value="1"/>
</dbReference>
<evidence type="ECO:0000259" key="1">
    <source>
        <dbReference type="PROSITE" id="PS50209"/>
    </source>
</evidence>
<evidence type="ECO:0000313" key="3">
    <source>
        <dbReference type="Proteomes" id="UP000503349"/>
    </source>
</evidence>
<dbReference type="EMBL" id="CM015715">
    <property type="protein sequence ID" value="KAF3688705.1"/>
    <property type="molecule type" value="Genomic_DNA"/>
</dbReference>
<dbReference type="Proteomes" id="UP000503349">
    <property type="component" value="Chromosome 4"/>
</dbReference>
<name>A0A6G1PEL4_CHAAH</name>
<reference evidence="3" key="2">
    <citation type="submission" date="2019-02" db="EMBL/GenBank/DDBJ databases">
        <title>Opniocepnalus argus Var Kimnra genome.</title>
        <authorList>
            <person name="Zhou C."/>
            <person name="Xiao S."/>
        </authorList>
    </citation>
    <scope>NUCLEOTIDE SEQUENCE [LARGE SCALE GENOMIC DNA]</scope>
</reference>
<sequence length="734" mass="81248">MSLMLVTEWLVSSGFHYVCYERERGFAEEEQLLPSKADESGPFLVAQVHHLKNVTEGESSSQTTAPNLCPCTVLALRPNNVSAFSVYLATKSAVNQFNTFNERGFAEEEQLLPSKADEPGPFLVAQVHHLQNVTEGESFSQTTAPNLCPCTVLALNRQNNTNYVEDVCTVLSCLHWCTLESDNLLSVGNCVDRAVKEVLVGFLNLKMFGSGTKKWFVKKPKRQQQGPGRRPCTRKKKRWTAKILKQHKQKILSELDVNAVLPRLVYDKVFSLGEYKEILGQESNKKRTEIFLDHLCSKEPAAFCSFCSVLEETVKEAFLMYDSKVSMARAVPVVRPWALTHTDRLTETDQHTQHSTIAAHTAKAITEPPQQMQYAKKEISGGQYHGELPEIHNCYAAGSGGDRLQQRTLSSTQEAFLVSMNLSADDDDDDDDVMQVGKKRRGGGVNRTRNVAKHKCVQYRSFRQKHPPNKCVVWYRAVISSAVPSFDRIHPSPTAGSITAASSASTIQGKPSLRRIKGRIHRSKSLDSIDLLDSNAVCAIEENLLTYPNSNAADGSNGPPYRPVRGRLFPCDEAMDVHEDGSGELDLNDEHREMVEGDECDSEVKLAMRDACEGCMRDPTGCNDGMTDVGCVSEGCDTGARPVYVSSDGTYGRIMFSPYLLLGSLVPELAVARTATQSQSDKTHNRRMLDSCCCCPCGRCGRRLHPCPQPPDKVEWFLPGEPVTVTAAVKAAEE</sequence>
<dbReference type="AlphaFoldDB" id="A0A6G1PEL4"/>
<keyword evidence="3" id="KW-1185">Reference proteome</keyword>
<organism evidence="2 3">
    <name type="scientific">Channa argus</name>
    <name type="common">Northern snakehead</name>
    <name type="synonym">Ophicephalus argus</name>
    <dbReference type="NCBI Taxonomy" id="215402"/>
    <lineage>
        <taxon>Eukaryota</taxon>
        <taxon>Metazoa</taxon>
        <taxon>Chordata</taxon>
        <taxon>Craniata</taxon>
        <taxon>Vertebrata</taxon>
        <taxon>Euteleostomi</taxon>
        <taxon>Actinopterygii</taxon>
        <taxon>Neopterygii</taxon>
        <taxon>Teleostei</taxon>
        <taxon>Neoteleostei</taxon>
        <taxon>Acanthomorphata</taxon>
        <taxon>Anabantaria</taxon>
        <taxon>Anabantiformes</taxon>
        <taxon>Channoidei</taxon>
        <taxon>Channidae</taxon>
        <taxon>Channa</taxon>
    </lineage>
</organism>